<accession>A0A4S8M874</accession>
<evidence type="ECO:0008006" key="4">
    <source>
        <dbReference type="Google" id="ProtNLM"/>
    </source>
</evidence>
<dbReference type="OrthoDB" id="10004862at2759"/>
<dbReference type="InterPro" id="IPR025337">
    <property type="entry name" value="Questin_oxidase-like"/>
</dbReference>
<organism evidence="2 3">
    <name type="scientific">Dendrothele bispora (strain CBS 962.96)</name>
    <dbReference type="NCBI Taxonomy" id="1314807"/>
    <lineage>
        <taxon>Eukaryota</taxon>
        <taxon>Fungi</taxon>
        <taxon>Dikarya</taxon>
        <taxon>Basidiomycota</taxon>
        <taxon>Agaricomycotina</taxon>
        <taxon>Agaricomycetes</taxon>
        <taxon>Agaricomycetidae</taxon>
        <taxon>Agaricales</taxon>
        <taxon>Agaricales incertae sedis</taxon>
        <taxon>Dendrothele</taxon>
    </lineage>
</organism>
<dbReference type="PANTHER" id="PTHR35870:SF1">
    <property type="entry name" value="PROTEIN, PUTATIVE (AFU_ORTHOLOGUE AFUA_5G03330)-RELATED"/>
    <property type="match status" value="1"/>
</dbReference>
<dbReference type="AlphaFoldDB" id="A0A4S8M874"/>
<evidence type="ECO:0000313" key="2">
    <source>
        <dbReference type="EMBL" id="THU98557.1"/>
    </source>
</evidence>
<dbReference type="Proteomes" id="UP000297245">
    <property type="component" value="Unassembled WGS sequence"/>
</dbReference>
<proteinExistence type="predicted"/>
<keyword evidence="1" id="KW-0560">Oxidoreductase</keyword>
<reference evidence="2 3" key="1">
    <citation type="journal article" date="2019" name="Nat. Ecol. Evol.">
        <title>Megaphylogeny resolves global patterns of mushroom evolution.</title>
        <authorList>
            <person name="Varga T."/>
            <person name="Krizsan K."/>
            <person name="Foldi C."/>
            <person name="Dima B."/>
            <person name="Sanchez-Garcia M."/>
            <person name="Sanchez-Ramirez S."/>
            <person name="Szollosi G.J."/>
            <person name="Szarkandi J.G."/>
            <person name="Papp V."/>
            <person name="Albert L."/>
            <person name="Andreopoulos W."/>
            <person name="Angelini C."/>
            <person name="Antonin V."/>
            <person name="Barry K.W."/>
            <person name="Bougher N.L."/>
            <person name="Buchanan P."/>
            <person name="Buyck B."/>
            <person name="Bense V."/>
            <person name="Catcheside P."/>
            <person name="Chovatia M."/>
            <person name="Cooper J."/>
            <person name="Damon W."/>
            <person name="Desjardin D."/>
            <person name="Finy P."/>
            <person name="Geml J."/>
            <person name="Haridas S."/>
            <person name="Hughes K."/>
            <person name="Justo A."/>
            <person name="Karasinski D."/>
            <person name="Kautmanova I."/>
            <person name="Kiss B."/>
            <person name="Kocsube S."/>
            <person name="Kotiranta H."/>
            <person name="LaButti K.M."/>
            <person name="Lechner B.E."/>
            <person name="Liimatainen K."/>
            <person name="Lipzen A."/>
            <person name="Lukacs Z."/>
            <person name="Mihaltcheva S."/>
            <person name="Morgado L.N."/>
            <person name="Niskanen T."/>
            <person name="Noordeloos M.E."/>
            <person name="Ohm R.A."/>
            <person name="Ortiz-Santana B."/>
            <person name="Ovrebo C."/>
            <person name="Racz N."/>
            <person name="Riley R."/>
            <person name="Savchenko A."/>
            <person name="Shiryaev A."/>
            <person name="Soop K."/>
            <person name="Spirin V."/>
            <person name="Szebenyi C."/>
            <person name="Tomsovsky M."/>
            <person name="Tulloss R.E."/>
            <person name="Uehling J."/>
            <person name="Grigoriev I.V."/>
            <person name="Vagvolgyi C."/>
            <person name="Papp T."/>
            <person name="Martin F.M."/>
            <person name="Miettinen O."/>
            <person name="Hibbett D.S."/>
            <person name="Nagy L.G."/>
        </authorList>
    </citation>
    <scope>NUCLEOTIDE SEQUENCE [LARGE SCALE GENOMIC DNA]</scope>
    <source>
        <strain evidence="2 3">CBS 962.96</strain>
    </source>
</reference>
<evidence type="ECO:0000313" key="3">
    <source>
        <dbReference type="Proteomes" id="UP000297245"/>
    </source>
</evidence>
<dbReference type="Pfam" id="PF14027">
    <property type="entry name" value="Questin_oxidase"/>
    <property type="match status" value="1"/>
</dbReference>
<sequence length="499" mass="54931">MELFPIPVQPPSALSLSQLPGASPEATKALQEVLSVNHKNHHIIFNDERGFHNHISHHALAIWALGGDQNVIRSAYGRFEKYQRKSLDSPEPITSANFNDHLGDRSFWSGYLKFFHDLIIVQQKGIPSVLEQYLFSPEANFGVKNSVGEHPQMLSRLVDGLLHPAIHLGYGAEFGLPGMIVEGLAQTAVHRTELSPVIPASMFVNKSVSSSVENLASRLQTATFVTPKDNLSSDGTHAFTILARILKDPGMKIRDGPGSDPGVIISYVMKNHGDALFKYAMAWDVDTSDPTKLNRKIAELQWLNTILYALSGFKRGQGDKFHADFFNMHLVTSSIFLPSIVALLTPASQEVFLRAYLVACLAWYIARGRPDIDIEPFFTANTALPSLGVKAPVNSLALLPASHPSATNPNPWLPIIQQAILHQDDHVAKIQRALAHHAKVYGSRVAGLPDFANTELPGADKLDGTLFIRAAGLTAQRLGRDFGSEDQVSYWDRTPFFKD</sequence>
<dbReference type="GO" id="GO:0016491">
    <property type="term" value="F:oxidoreductase activity"/>
    <property type="evidence" value="ECO:0007669"/>
    <property type="project" value="UniProtKB-KW"/>
</dbReference>
<dbReference type="PANTHER" id="PTHR35870">
    <property type="entry name" value="PROTEIN, PUTATIVE (AFU_ORTHOLOGUE AFUA_5G03330)-RELATED"/>
    <property type="match status" value="1"/>
</dbReference>
<dbReference type="EMBL" id="ML179134">
    <property type="protein sequence ID" value="THU98557.1"/>
    <property type="molecule type" value="Genomic_DNA"/>
</dbReference>
<protein>
    <recommendedName>
        <fullName evidence="4">Oxidoreductase AflY</fullName>
    </recommendedName>
</protein>
<keyword evidence="3" id="KW-1185">Reference proteome</keyword>
<evidence type="ECO:0000256" key="1">
    <source>
        <dbReference type="ARBA" id="ARBA00023002"/>
    </source>
</evidence>
<name>A0A4S8M874_DENBC</name>
<gene>
    <name evidence="2" type="ORF">K435DRAFT_752874</name>
</gene>